<dbReference type="RefSeq" id="WP_276732288.1">
    <property type="nucleotide sequence ID" value="NZ_JAFKMR010000032.1"/>
</dbReference>
<sequence>MYLSLQSCIIDCMDYRGKLTPKQRARIDVRARAGAFGVQSRDNMMLAPVALLLLAILALAAPGVAAVGLAILASAYALRSAALRWIEGQRAADLVARNEGAAAAADESGFVMTHADAACVAAVRALRLPPPPPARTAAGRALAFVCIAPRLSQRPLARPHHAGRCIA</sequence>
<comment type="caution">
    <text evidence="2">The sequence shown here is derived from an EMBL/GenBank/DDBJ whole genome shotgun (WGS) entry which is preliminary data.</text>
</comment>
<gene>
    <name evidence="2" type="ORF">J0I24_14525</name>
</gene>
<keyword evidence="1" id="KW-0472">Membrane</keyword>
<proteinExistence type="predicted"/>
<dbReference type="EMBL" id="JAFKMR010000032">
    <property type="protein sequence ID" value="MBN8745497.1"/>
    <property type="molecule type" value="Genomic_DNA"/>
</dbReference>
<organism evidence="2 3">
    <name type="scientific">Thiomonas arsenitoxydans (strain DSM 22701 / CIP 110005 / 3As)</name>
    <dbReference type="NCBI Taxonomy" id="426114"/>
    <lineage>
        <taxon>Bacteria</taxon>
        <taxon>Pseudomonadati</taxon>
        <taxon>Pseudomonadota</taxon>
        <taxon>Betaproteobacteria</taxon>
        <taxon>Burkholderiales</taxon>
        <taxon>Thiomonas</taxon>
    </lineage>
</organism>
<evidence type="ECO:0000313" key="2">
    <source>
        <dbReference type="EMBL" id="MBN8745497.1"/>
    </source>
</evidence>
<keyword evidence="1" id="KW-1133">Transmembrane helix</keyword>
<feature type="transmembrane region" description="Helical" evidence="1">
    <location>
        <begin position="49"/>
        <end position="78"/>
    </location>
</feature>
<name>A0A8I1MYW2_THIA3</name>
<keyword evidence="1" id="KW-0812">Transmembrane</keyword>
<accession>A0A8I1MYW2</accession>
<evidence type="ECO:0000256" key="1">
    <source>
        <dbReference type="SAM" id="Phobius"/>
    </source>
</evidence>
<dbReference type="AlphaFoldDB" id="A0A8I1MYW2"/>
<protein>
    <submittedName>
        <fullName evidence="2">Uncharacterized protein</fullName>
    </submittedName>
</protein>
<reference evidence="2" key="1">
    <citation type="submission" date="2021-02" db="EMBL/GenBank/DDBJ databases">
        <title>Thiocyanate and organic carbon inputs drive convergent selection for specific autotrophic Afipia and Thiobacillus strains within complex microbiomes.</title>
        <authorList>
            <person name="Huddy R.J."/>
            <person name="Sachdeva R."/>
            <person name="Kadzinga F."/>
            <person name="Kantor R.S."/>
            <person name="Harrison S.T.L."/>
            <person name="Banfield J.F."/>
        </authorList>
    </citation>
    <scope>NUCLEOTIDE SEQUENCE</scope>
    <source>
        <strain evidence="2">SCN18_13_7_16_R3_B_64_19</strain>
    </source>
</reference>
<dbReference type="Proteomes" id="UP000664800">
    <property type="component" value="Unassembled WGS sequence"/>
</dbReference>
<evidence type="ECO:0000313" key="3">
    <source>
        <dbReference type="Proteomes" id="UP000664800"/>
    </source>
</evidence>